<dbReference type="Proteomes" id="UP000037397">
    <property type="component" value="Unassembled WGS sequence"/>
</dbReference>
<protein>
    <recommendedName>
        <fullName evidence="3">HEAT repeat domain-containing protein</fullName>
    </recommendedName>
</protein>
<dbReference type="RefSeq" id="WP_050669644.1">
    <property type="nucleotide sequence ID" value="NZ_LAIR01000002.1"/>
</dbReference>
<gene>
    <name evidence="1" type="ORF">VV01_09325</name>
</gene>
<organism evidence="1 2">
    <name type="scientific">Luteipulveratus halotolerans</name>
    <dbReference type="NCBI Taxonomy" id="1631356"/>
    <lineage>
        <taxon>Bacteria</taxon>
        <taxon>Bacillati</taxon>
        <taxon>Actinomycetota</taxon>
        <taxon>Actinomycetes</taxon>
        <taxon>Micrococcales</taxon>
        <taxon>Dermacoccaceae</taxon>
        <taxon>Luteipulveratus</taxon>
    </lineage>
</organism>
<dbReference type="SUPFAM" id="SSF48371">
    <property type="entry name" value="ARM repeat"/>
    <property type="match status" value="1"/>
</dbReference>
<dbReference type="OrthoDB" id="5142649at2"/>
<sequence>MLAGYEQVLGMPSGAMQATCEGLGRSIFASGRPALQRARALGGGQELLDTVYDGASRHSTTGGDWFALTSYWDHMHSTMIPLAIVRQLTATLLAEMVRSCGAAYVTRYQALCHLADHPIYAQVLVEAVLDFIAVPGVEPVIDAISLLGEGLPEQTAPVLLDLGADPAGRTRTGAVSALSNQIRMGAFPDELRPRLRQLVGALCAGSLDDARLARQLIVRMGPEDQAAGMELLRRRAAPAPATGVRPLPPPHAPVDLARFEHAAQEATGLPRDPVLRRLLQEVHVHDRVDLRHHACLLLMASPYRVSLADVALDVLTEQPGSASSVSAGIMLSYLATEDHAERLTALLPHSRPEVRMAALTALTHAQGVSPDLDLLALSSRTEFPDATVRYAAGMAAHPDLGSWAQSSTVPMEVRERCRWWQRNGSAVRR</sequence>
<dbReference type="EMBL" id="LAIR01000002">
    <property type="protein sequence ID" value="KNX37302.1"/>
    <property type="molecule type" value="Genomic_DNA"/>
</dbReference>
<evidence type="ECO:0000313" key="1">
    <source>
        <dbReference type="EMBL" id="KNX37302.1"/>
    </source>
</evidence>
<reference evidence="2" key="1">
    <citation type="submission" date="2015-03" db="EMBL/GenBank/DDBJ databases">
        <title>Luteipulveratus halotolerans sp. nov., a novel actinobacterium (Dermacoccaceae) from Sarawak, Malaysia.</title>
        <authorList>
            <person name="Juboi H."/>
            <person name="Basik A."/>
            <person name="Shamsul S.S."/>
            <person name="Arnold P."/>
            <person name="Schmitt E.K."/>
            <person name="Sanglier J.-J."/>
            <person name="Yeo T."/>
        </authorList>
    </citation>
    <scope>NUCLEOTIDE SEQUENCE [LARGE SCALE GENOMIC DNA]</scope>
    <source>
        <strain evidence="2">C296001</strain>
    </source>
</reference>
<comment type="caution">
    <text evidence="1">The sequence shown here is derived from an EMBL/GenBank/DDBJ whole genome shotgun (WGS) entry which is preliminary data.</text>
</comment>
<accession>A0A0L6CHM2</accession>
<name>A0A0L6CHM2_9MICO</name>
<dbReference type="InterPro" id="IPR016024">
    <property type="entry name" value="ARM-type_fold"/>
</dbReference>
<evidence type="ECO:0008006" key="3">
    <source>
        <dbReference type="Google" id="ProtNLM"/>
    </source>
</evidence>
<evidence type="ECO:0000313" key="2">
    <source>
        <dbReference type="Proteomes" id="UP000037397"/>
    </source>
</evidence>
<keyword evidence="2" id="KW-1185">Reference proteome</keyword>
<proteinExistence type="predicted"/>
<dbReference type="AlphaFoldDB" id="A0A0L6CHM2"/>